<dbReference type="GO" id="GO:0004386">
    <property type="term" value="F:helicase activity"/>
    <property type="evidence" value="ECO:0007669"/>
    <property type="project" value="UniProtKB-KW"/>
</dbReference>
<dbReference type="RefSeq" id="WP_100921188.1">
    <property type="nucleotide sequence ID" value="NZ_CP020370.1"/>
</dbReference>
<keyword evidence="3" id="KW-0547">Nucleotide-binding</keyword>
<protein>
    <submittedName>
        <fullName evidence="3">DEAD/DEAH box helicase</fullName>
    </submittedName>
</protein>
<dbReference type="InterPro" id="IPR013670">
    <property type="entry name" value="EcoEI_R_C_dom"/>
</dbReference>
<dbReference type="PROSITE" id="PS51192">
    <property type="entry name" value="HELICASE_ATP_BIND_1"/>
    <property type="match status" value="1"/>
</dbReference>
<dbReference type="Proteomes" id="UP000232638">
    <property type="component" value="Chromosome"/>
</dbReference>
<dbReference type="GO" id="GO:0016787">
    <property type="term" value="F:hydrolase activity"/>
    <property type="evidence" value="ECO:0007669"/>
    <property type="project" value="InterPro"/>
</dbReference>
<evidence type="ECO:0000259" key="2">
    <source>
        <dbReference type="PROSITE" id="PS51192"/>
    </source>
</evidence>
<evidence type="ECO:0000313" key="4">
    <source>
        <dbReference type="Proteomes" id="UP000232638"/>
    </source>
</evidence>
<dbReference type="CDD" id="cd18799">
    <property type="entry name" value="SF2_C_EcoAI-like"/>
    <property type="match status" value="1"/>
</dbReference>
<evidence type="ECO:0000313" key="3">
    <source>
        <dbReference type="EMBL" id="AUB83501.1"/>
    </source>
</evidence>
<reference evidence="3 4" key="1">
    <citation type="submission" date="2017-03" db="EMBL/GenBank/DDBJ databases">
        <title>Complete genome sequence of Candidatus 'Thiodictyon syntrophicum' sp. nov. strain Cad16T, a photolithoautotroph purple sulfur bacterium isolated from an alpine meromictic lake.</title>
        <authorList>
            <person name="Luedin S.M."/>
            <person name="Pothier J.F."/>
            <person name="Danza F."/>
            <person name="Storelli N."/>
            <person name="Wittwer M."/>
            <person name="Tonolla M."/>
        </authorList>
    </citation>
    <scope>NUCLEOTIDE SEQUENCE [LARGE SCALE GENOMIC DNA]</scope>
    <source>
        <strain evidence="3 4">Cad16T</strain>
    </source>
</reference>
<dbReference type="SMART" id="SM00487">
    <property type="entry name" value="DEXDc"/>
    <property type="match status" value="1"/>
</dbReference>
<dbReference type="InterPro" id="IPR027417">
    <property type="entry name" value="P-loop_NTPase"/>
</dbReference>
<feature type="region of interest" description="Disordered" evidence="1">
    <location>
        <begin position="564"/>
        <end position="607"/>
    </location>
</feature>
<dbReference type="PANTHER" id="PTHR47396">
    <property type="entry name" value="TYPE I RESTRICTION ENZYME ECOKI R PROTEIN"/>
    <property type="match status" value="1"/>
</dbReference>
<feature type="domain" description="Helicase ATP-binding" evidence="2">
    <location>
        <begin position="171"/>
        <end position="338"/>
    </location>
</feature>
<dbReference type="REBASE" id="226739">
    <property type="entry name" value="Tsy16TORF22805P"/>
</dbReference>
<dbReference type="InterPro" id="IPR014001">
    <property type="entry name" value="Helicase_ATP-bd"/>
</dbReference>
<gene>
    <name evidence="3" type="ORF">THSYN_22820</name>
</gene>
<feature type="compositionally biased region" description="Low complexity" evidence="1">
    <location>
        <begin position="583"/>
        <end position="594"/>
    </location>
</feature>
<dbReference type="Pfam" id="PF04851">
    <property type="entry name" value="ResIII"/>
    <property type="match status" value="1"/>
</dbReference>
<proteinExistence type="predicted"/>
<dbReference type="Pfam" id="PF08463">
    <property type="entry name" value="EcoEI_R_C"/>
    <property type="match status" value="1"/>
</dbReference>
<dbReference type="InterPro" id="IPR006935">
    <property type="entry name" value="Helicase/UvrB_N"/>
</dbReference>
<dbReference type="SUPFAM" id="SSF52540">
    <property type="entry name" value="P-loop containing nucleoside triphosphate hydrolases"/>
    <property type="match status" value="1"/>
</dbReference>
<keyword evidence="4" id="KW-1185">Reference proteome</keyword>
<dbReference type="AlphaFoldDB" id="A0A2K8UEI8"/>
<dbReference type="CDD" id="cd18032">
    <property type="entry name" value="DEXHc_RE_I_III_res"/>
    <property type="match status" value="1"/>
</dbReference>
<dbReference type="Gene3D" id="3.40.50.300">
    <property type="entry name" value="P-loop containing nucleotide triphosphate hydrolases"/>
    <property type="match status" value="2"/>
</dbReference>
<dbReference type="GO" id="GO:0005829">
    <property type="term" value="C:cytosol"/>
    <property type="evidence" value="ECO:0007669"/>
    <property type="project" value="TreeGrafter"/>
</dbReference>
<dbReference type="InterPro" id="IPR001650">
    <property type="entry name" value="Helicase_C-like"/>
</dbReference>
<dbReference type="PANTHER" id="PTHR47396:SF1">
    <property type="entry name" value="ATP-DEPENDENT HELICASE IRC3-RELATED"/>
    <property type="match status" value="1"/>
</dbReference>
<dbReference type="GO" id="GO:0006304">
    <property type="term" value="P:DNA modification"/>
    <property type="evidence" value="ECO:0007669"/>
    <property type="project" value="InterPro"/>
</dbReference>
<dbReference type="Gene3D" id="3.90.1570.30">
    <property type="match status" value="1"/>
</dbReference>
<dbReference type="InterPro" id="IPR050742">
    <property type="entry name" value="Helicase_Restrict-Modif_Enz"/>
</dbReference>
<organism evidence="3 4">
    <name type="scientific">Candidatus Thiodictyon syntrophicum</name>
    <dbReference type="NCBI Taxonomy" id="1166950"/>
    <lineage>
        <taxon>Bacteria</taxon>
        <taxon>Pseudomonadati</taxon>
        <taxon>Pseudomonadota</taxon>
        <taxon>Gammaproteobacteria</taxon>
        <taxon>Chromatiales</taxon>
        <taxon>Chromatiaceae</taxon>
        <taxon>Thiodictyon</taxon>
    </lineage>
</organism>
<keyword evidence="3" id="KW-0378">Hydrolase</keyword>
<dbReference type="GO" id="GO:0005524">
    <property type="term" value="F:ATP binding"/>
    <property type="evidence" value="ECO:0007669"/>
    <property type="project" value="InterPro"/>
</dbReference>
<keyword evidence="3" id="KW-0067">ATP-binding</keyword>
<dbReference type="EMBL" id="CP020370">
    <property type="protein sequence ID" value="AUB83501.1"/>
    <property type="molecule type" value="Genomic_DNA"/>
</dbReference>
<sequence length="802" mass="90368">MSLNEADTCRVLVTPRLRAAGWEDPPHLIAEQQTFTDGRIRIVAGKAVRGERKRVDYFLLYTRDFPLAVVESKPEDAPQGTGLQQSKGYAELRDLKFAYATNGHWIIEFDFLTGTESNLSAFPTPDELLARLQAAAGLGDETTRRLLTPSYPVPEKPTRYYQEIAVNRTLRAILLGQRRILLCMATGTGKTLVAFQICWKLWTARWTRDGTARRPRILFLADRNVLVDDPKDKQFAPFGNARWKIEGGRAEQSRQLYFATYQALAGDKTRPGLYRQYPRDFFDLVIVDECHRGSAADESNWREILDWFEPACQLGMTATPQRVENRDTYRYFGNPVYTYSLRQGIDDGFLAPYRVHRVVTELDATGWRPSRAEVDRYGREIPDELYETRDFERIIALKARTEAIARHLTDFLRRTDRWAKTIVFCVDQEHAAAMRQALTNLNRDLVAVHPHYVERVTDDEGEAGRGFLSNFQDPEQTTPVILTTSQMLTTGVDVPTCRNVVLVRVINRLTEFKQIIGRGTRLREDYGKSWFNIIDYTGSATARFADPDFDGYPDEIDLIEIDGQGSETGTETIDPGGEKEPQAGETAGAAEAGGAVEGPGQGGIEEPPARKYYVDGGSVKIIGHVVYELDGDGRQLRVIQYTDYTAAQIRTLFRTAEALSADWADPVTREELLARLERVGIRFADLAEAAGTPEADPLDLLCHLAFQRPLRTRRERAEHLRRNCPDFFDQHSAAARGILEALLDQYTDHGPDEFQIAHALKHRTIAAQGNAMEIADLFGGPLAMRQSVNRLQALLYADVGVA</sequence>
<evidence type="ECO:0000256" key="1">
    <source>
        <dbReference type="SAM" id="MobiDB-lite"/>
    </source>
</evidence>
<name>A0A2K8UEI8_9GAMM</name>
<dbReference type="OrthoDB" id="9804086at2"/>
<dbReference type="Pfam" id="PF00271">
    <property type="entry name" value="Helicase_C"/>
    <property type="match status" value="1"/>
</dbReference>
<keyword evidence="3" id="KW-0347">Helicase</keyword>
<dbReference type="KEGG" id="tsy:THSYN_22820"/>
<dbReference type="GO" id="GO:0003677">
    <property type="term" value="F:DNA binding"/>
    <property type="evidence" value="ECO:0007669"/>
    <property type="project" value="InterPro"/>
</dbReference>
<accession>A0A2K8UEI8</accession>
<dbReference type="NCBIfam" id="NF046051">
    <property type="entry name" value="restrict_EcoAI"/>
    <property type="match status" value="1"/>
</dbReference>